<evidence type="ECO:0000256" key="2">
    <source>
        <dbReference type="ARBA" id="ARBA00023125"/>
    </source>
</evidence>
<dbReference type="InterPro" id="IPR029016">
    <property type="entry name" value="GAF-like_dom_sf"/>
</dbReference>
<dbReference type="InterPro" id="IPR014757">
    <property type="entry name" value="Tscrpt_reg_IclR_C"/>
</dbReference>
<dbReference type="InterPro" id="IPR036390">
    <property type="entry name" value="WH_DNA-bd_sf"/>
</dbReference>
<dbReference type="PANTHER" id="PTHR30136">
    <property type="entry name" value="HELIX-TURN-HELIX TRANSCRIPTIONAL REGULATOR, ICLR FAMILY"/>
    <property type="match status" value="1"/>
</dbReference>
<dbReference type="SUPFAM" id="SSF46785">
    <property type="entry name" value="Winged helix' DNA-binding domain"/>
    <property type="match status" value="1"/>
</dbReference>
<proteinExistence type="predicted"/>
<dbReference type="Proteomes" id="UP000243502">
    <property type="component" value="Chromosome 2"/>
</dbReference>
<keyword evidence="3" id="KW-0804">Transcription</keyword>
<dbReference type="Gene3D" id="3.30.450.40">
    <property type="match status" value="1"/>
</dbReference>
<gene>
    <name evidence="7" type="ORF">C2L65_19660</name>
</gene>
<dbReference type="Pfam" id="PF01614">
    <property type="entry name" value="IclR_C"/>
    <property type="match status" value="1"/>
</dbReference>
<feature type="region of interest" description="Disordered" evidence="4">
    <location>
        <begin position="1"/>
        <end position="29"/>
    </location>
</feature>
<evidence type="ECO:0000313" key="8">
    <source>
        <dbReference type="Proteomes" id="UP000243502"/>
    </source>
</evidence>
<dbReference type="GO" id="GO:0003700">
    <property type="term" value="F:DNA-binding transcription factor activity"/>
    <property type="evidence" value="ECO:0007669"/>
    <property type="project" value="TreeGrafter"/>
</dbReference>
<evidence type="ECO:0000256" key="3">
    <source>
        <dbReference type="ARBA" id="ARBA00023163"/>
    </source>
</evidence>
<dbReference type="RefSeq" id="WP_081921265.1">
    <property type="nucleotide sequence ID" value="NZ_CP026112.1"/>
</dbReference>
<dbReference type="PROSITE" id="PS51077">
    <property type="entry name" value="HTH_ICLR"/>
    <property type="match status" value="1"/>
</dbReference>
<evidence type="ECO:0000259" key="5">
    <source>
        <dbReference type="PROSITE" id="PS51077"/>
    </source>
</evidence>
<dbReference type="KEGG" id="pter:C2L65_19660"/>
<dbReference type="GO" id="GO:0003677">
    <property type="term" value="F:DNA binding"/>
    <property type="evidence" value="ECO:0007669"/>
    <property type="project" value="UniProtKB-KW"/>
</dbReference>
<dbReference type="Pfam" id="PF09339">
    <property type="entry name" value="HTH_IclR"/>
    <property type="match status" value="1"/>
</dbReference>
<dbReference type="InterPro" id="IPR005471">
    <property type="entry name" value="Tscrpt_reg_IclR_N"/>
</dbReference>
<accession>A0A2I8ER68</accession>
<dbReference type="GO" id="GO:0045892">
    <property type="term" value="P:negative regulation of DNA-templated transcription"/>
    <property type="evidence" value="ECO:0007669"/>
    <property type="project" value="TreeGrafter"/>
</dbReference>
<feature type="domain" description="IclR-ED" evidence="6">
    <location>
        <begin position="105"/>
        <end position="287"/>
    </location>
</feature>
<dbReference type="SUPFAM" id="SSF55781">
    <property type="entry name" value="GAF domain-like"/>
    <property type="match status" value="1"/>
</dbReference>
<dbReference type="PANTHER" id="PTHR30136:SF33">
    <property type="entry name" value="TRANSCRIPTIONAL REGULATORY PROTEIN"/>
    <property type="match status" value="1"/>
</dbReference>
<dbReference type="SMART" id="SM00346">
    <property type="entry name" value="HTH_ICLR"/>
    <property type="match status" value="1"/>
</dbReference>
<dbReference type="InterPro" id="IPR050707">
    <property type="entry name" value="HTH_MetabolicPath_Reg"/>
</dbReference>
<name>A0A2I8ER68_9BURK</name>
<feature type="domain" description="HTH iclR-type" evidence="5">
    <location>
        <begin position="42"/>
        <end position="104"/>
    </location>
</feature>
<dbReference type="PROSITE" id="PS51078">
    <property type="entry name" value="ICLR_ED"/>
    <property type="match status" value="1"/>
</dbReference>
<evidence type="ECO:0000259" key="6">
    <source>
        <dbReference type="PROSITE" id="PS51078"/>
    </source>
</evidence>
<organism evidence="7 8">
    <name type="scientific">Paraburkholderia terrae</name>
    <dbReference type="NCBI Taxonomy" id="311230"/>
    <lineage>
        <taxon>Bacteria</taxon>
        <taxon>Pseudomonadati</taxon>
        <taxon>Pseudomonadota</taxon>
        <taxon>Betaproteobacteria</taxon>
        <taxon>Burkholderiales</taxon>
        <taxon>Burkholderiaceae</taxon>
        <taxon>Paraburkholderia</taxon>
    </lineage>
</organism>
<dbReference type="InterPro" id="IPR036388">
    <property type="entry name" value="WH-like_DNA-bd_sf"/>
</dbReference>
<dbReference type="EMBL" id="CP026112">
    <property type="protein sequence ID" value="AUT61908.1"/>
    <property type="molecule type" value="Genomic_DNA"/>
</dbReference>
<evidence type="ECO:0000256" key="1">
    <source>
        <dbReference type="ARBA" id="ARBA00023015"/>
    </source>
</evidence>
<dbReference type="Gene3D" id="1.10.10.10">
    <property type="entry name" value="Winged helix-like DNA-binding domain superfamily/Winged helix DNA-binding domain"/>
    <property type="match status" value="1"/>
</dbReference>
<reference evidence="7 8" key="1">
    <citation type="submission" date="2018-01" db="EMBL/GenBank/DDBJ databases">
        <title>Species boundaries and ecological features among Paraburkholderia terrae DSMZ17804T, P. hospita DSMZ17164T and P. caribensis DSMZ13236T.</title>
        <authorList>
            <person name="Pratama A.A."/>
        </authorList>
    </citation>
    <scope>NUCLEOTIDE SEQUENCE [LARGE SCALE GENOMIC DNA]</scope>
    <source>
        <strain evidence="7 8">DSM 17804</strain>
    </source>
</reference>
<evidence type="ECO:0000256" key="4">
    <source>
        <dbReference type="SAM" id="MobiDB-lite"/>
    </source>
</evidence>
<keyword evidence="1" id="KW-0805">Transcription regulation</keyword>
<dbReference type="AlphaFoldDB" id="A0A2I8ER68"/>
<feature type="compositionally biased region" description="Basic and acidic residues" evidence="4">
    <location>
        <begin position="10"/>
        <end position="29"/>
    </location>
</feature>
<protein>
    <submittedName>
        <fullName evidence="7">IclR family transcriptional regulator</fullName>
    </submittedName>
</protein>
<evidence type="ECO:0000313" key="7">
    <source>
        <dbReference type="EMBL" id="AUT61908.1"/>
    </source>
</evidence>
<dbReference type="FunFam" id="1.10.10.10:FF:000056">
    <property type="entry name" value="IclR family transcriptional regulator"/>
    <property type="match status" value="1"/>
</dbReference>
<sequence>MTAFAPSTKAGDKRDMRPNQPPEHRDIARFDDEPYDTDRQFVTALARGLELLRCFGLKERHLGLTELARRTGLPKGTVARLAGTLAKLGYLRYDEPLGKYSLGTGVLSLGYAMLSNLDIRDLARPLMQELAEYAGCSVAIGVRDRLSMLYVEWVRSSAPITVMRSIGTRLPIATTSMGRAYLAATTDAERNAVLDQVRAQDETAWPRIESGMDDAMKDYATRGFCLSYGDWDADIASVGVPFMAPDGTQMAFNCGGPAFVLSRDKLENDIGPRLVALVKRVEAAIGRR</sequence>
<dbReference type="OrthoDB" id="5401369at2"/>
<keyword evidence="2" id="KW-0238">DNA-binding</keyword>